<evidence type="ECO:0000256" key="2">
    <source>
        <dbReference type="ARBA" id="ARBA00008316"/>
    </source>
</evidence>
<dbReference type="GO" id="GO:0005737">
    <property type="term" value="C:cytoplasm"/>
    <property type="evidence" value="ECO:0007669"/>
    <property type="project" value="UniProtKB-SubCell"/>
</dbReference>
<dbReference type="SUPFAM" id="SSF55252">
    <property type="entry name" value="C-terminal domain of arginine repressor"/>
    <property type="match status" value="1"/>
</dbReference>
<dbReference type="InterPro" id="IPR020900">
    <property type="entry name" value="Arg_repress_DNA-bd"/>
</dbReference>
<keyword evidence="3 7" id="KW-0963">Cytoplasm</keyword>
<keyword evidence="4 7" id="KW-0805">Transcription regulation</keyword>
<dbReference type="GO" id="GO:0034618">
    <property type="term" value="F:arginine binding"/>
    <property type="evidence" value="ECO:0007669"/>
    <property type="project" value="InterPro"/>
</dbReference>
<dbReference type="EMBL" id="BBJM01000003">
    <property type="protein sequence ID" value="GAK47214.1"/>
    <property type="molecule type" value="Genomic_DNA"/>
</dbReference>
<feature type="domain" description="Arginine repressor DNA-binding" evidence="8">
    <location>
        <begin position="1"/>
        <end position="63"/>
    </location>
</feature>
<dbReference type="RefSeq" id="WP_034526230.1">
    <property type="nucleotide sequence ID" value="NZ_BBAZ01000003.1"/>
</dbReference>
<dbReference type="Pfam" id="PF02863">
    <property type="entry name" value="Arg_repressor_C"/>
    <property type="match status" value="1"/>
</dbReference>
<evidence type="ECO:0000256" key="7">
    <source>
        <dbReference type="HAMAP-Rule" id="MF_00173"/>
    </source>
</evidence>
<feature type="domain" description="Arginine repressor C-terminal" evidence="9">
    <location>
        <begin position="81"/>
        <end position="143"/>
    </location>
</feature>
<dbReference type="PRINTS" id="PR01467">
    <property type="entry name" value="ARGREPRESSOR"/>
</dbReference>
<evidence type="ECO:0000256" key="4">
    <source>
        <dbReference type="ARBA" id="ARBA00023015"/>
    </source>
</evidence>
<dbReference type="GO" id="GO:0003700">
    <property type="term" value="F:DNA-binding transcription factor activity"/>
    <property type="evidence" value="ECO:0007669"/>
    <property type="project" value="UniProtKB-UniRule"/>
</dbReference>
<keyword evidence="7" id="KW-0055">Arginine biosynthesis</keyword>
<keyword evidence="6 7" id="KW-0804">Transcription</keyword>
<evidence type="ECO:0000256" key="6">
    <source>
        <dbReference type="ARBA" id="ARBA00023163"/>
    </source>
</evidence>
<comment type="subcellular location">
    <subcellularLocation>
        <location evidence="1 7">Cytoplasm</location>
    </subcellularLocation>
</comment>
<dbReference type="OrthoDB" id="9807089at2"/>
<reference evidence="10" key="1">
    <citation type="journal article" date="2014" name="Genome Announc.">
        <title>Draft Genome Sequence of Lactobacillus oryzae Strain SG293T.</title>
        <authorList>
            <person name="Tanizawa Y."/>
            <person name="Fujisawa T."/>
            <person name="Mochizuki T."/>
            <person name="Kaminuma E."/>
            <person name="Nakamura Y."/>
            <person name="Tohno M."/>
        </authorList>
    </citation>
    <scope>NUCLEOTIDE SEQUENCE [LARGE SCALE GENOMIC DNA]</scope>
    <source>
        <strain evidence="10">SG293</strain>
    </source>
</reference>
<keyword evidence="11" id="KW-1185">Reference proteome</keyword>
<dbReference type="InterPro" id="IPR036388">
    <property type="entry name" value="WH-like_DNA-bd_sf"/>
</dbReference>
<organism evidence="10 11">
    <name type="scientific">Secundilactobacillus oryzae JCM 18671</name>
    <dbReference type="NCBI Taxonomy" id="1291743"/>
    <lineage>
        <taxon>Bacteria</taxon>
        <taxon>Bacillati</taxon>
        <taxon>Bacillota</taxon>
        <taxon>Bacilli</taxon>
        <taxon>Lactobacillales</taxon>
        <taxon>Lactobacillaceae</taxon>
        <taxon>Secundilactobacillus</taxon>
    </lineage>
</organism>
<dbReference type="GO" id="GO:1900079">
    <property type="term" value="P:regulation of arginine biosynthetic process"/>
    <property type="evidence" value="ECO:0007669"/>
    <property type="project" value="UniProtKB-UniRule"/>
</dbReference>
<evidence type="ECO:0000256" key="3">
    <source>
        <dbReference type="ARBA" id="ARBA00022490"/>
    </source>
</evidence>
<protein>
    <recommendedName>
        <fullName evidence="7">Arginine repressor</fullName>
    </recommendedName>
</protein>
<dbReference type="PANTHER" id="PTHR34471:SF1">
    <property type="entry name" value="ARGININE REPRESSOR"/>
    <property type="match status" value="1"/>
</dbReference>
<evidence type="ECO:0000313" key="11">
    <source>
        <dbReference type="Proteomes" id="UP000028700"/>
    </source>
</evidence>
<name>A0A081BGP6_9LACO</name>
<keyword evidence="5 7" id="KW-0238">DNA-binding</keyword>
<proteinExistence type="inferred from homology"/>
<dbReference type="GO" id="GO:0003677">
    <property type="term" value="F:DNA binding"/>
    <property type="evidence" value="ECO:0007669"/>
    <property type="project" value="UniProtKB-KW"/>
</dbReference>
<keyword evidence="7" id="KW-0678">Repressor</keyword>
<dbReference type="Gene3D" id="3.30.1360.40">
    <property type="match status" value="1"/>
</dbReference>
<dbReference type="InterPro" id="IPR020899">
    <property type="entry name" value="Arg_repress_C"/>
</dbReference>
<comment type="function">
    <text evidence="7">Regulates arginine biosynthesis genes.</text>
</comment>
<dbReference type="InterPro" id="IPR036390">
    <property type="entry name" value="WH_DNA-bd_sf"/>
</dbReference>
<dbReference type="Pfam" id="PF01316">
    <property type="entry name" value="Arg_repressor"/>
    <property type="match status" value="1"/>
</dbReference>
<evidence type="ECO:0000313" key="10">
    <source>
        <dbReference type="EMBL" id="GAK47214.1"/>
    </source>
</evidence>
<gene>
    <name evidence="7 10" type="primary">argR</name>
    <name evidence="10" type="ORF">LOSG293_030530</name>
</gene>
<comment type="pathway">
    <text evidence="7">Amino-acid biosynthesis; L-arginine biosynthesis [regulation].</text>
</comment>
<dbReference type="SUPFAM" id="SSF46785">
    <property type="entry name" value="Winged helix' DNA-binding domain"/>
    <property type="match status" value="1"/>
</dbReference>
<dbReference type="PANTHER" id="PTHR34471">
    <property type="entry name" value="ARGININE REPRESSOR"/>
    <property type="match status" value="1"/>
</dbReference>
<dbReference type="Gene3D" id="1.10.10.10">
    <property type="entry name" value="Winged helix-like DNA-binding domain superfamily/Winged helix DNA-binding domain"/>
    <property type="match status" value="1"/>
</dbReference>
<dbReference type="GO" id="GO:0006526">
    <property type="term" value="P:L-arginine biosynthetic process"/>
    <property type="evidence" value="ECO:0007669"/>
    <property type="project" value="UniProtKB-UniPathway"/>
</dbReference>
<comment type="caution">
    <text evidence="10">The sequence shown here is derived from an EMBL/GenBank/DDBJ whole genome shotgun (WGS) entry which is preliminary data.</text>
</comment>
<dbReference type="GO" id="GO:0051259">
    <property type="term" value="P:protein complex oligomerization"/>
    <property type="evidence" value="ECO:0007669"/>
    <property type="project" value="InterPro"/>
</dbReference>
<dbReference type="InterPro" id="IPR001669">
    <property type="entry name" value="Arg_repress"/>
</dbReference>
<evidence type="ECO:0000256" key="5">
    <source>
        <dbReference type="ARBA" id="ARBA00023125"/>
    </source>
</evidence>
<dbReference type="AlphaFoldDB" id="A0A081BGP6"/>
<dbReference type="HAMAP" id="MF_00173">
    <property type="entry name" value="Arg_repressor"/>
    <property type="match status" value="1"/>
</dbReference>
<evidence type="ECO:0000259" key="8">
    <source>
        <dbReference type="Pfam" id="PF01316"/>
    </source>
</evidence>
<dbReference type="UniPathway" id="UPA00068"/>
<sequence>MNKAIRQSKIEQLINQFEIATQDELMEKLKENQISATPATISRDIREMQIVKQPNEMGKVRFVRFAKVNDLDQQRLFDAIHDTVVKVEQIQFINIIHTLPSYANMLAAIVDDLQLSNIVGTLAGHDTIVLLSKNLIAATAVNKLFLGNADQSLLN</sequence>
<evidence type="ECO:0000259" key="9">
    <source>
        <dbReference type="Pfam" id="PF02863"/>
    </source>
</evidence>
<accession>A0A081BGP6</accession>
<evidence type="ECO:0000256" key="1">
    <source>
        <dbReference type="ARBA" id="ARBA00004496"/>
    </source>
</evidence>
<keyword evidence="7" id="KW-0028">Amino-acid biosynthesis</keyword>
<dbReference type="STRING" id="1291743.LOSG293_030530"/>
<dbReference type="eggNOG" id="COG1438">
    <property type="taxonomic scope" value="Bacteria"/>
</dbReference>
<dbReference type="Proteomes" id="UP000028700">
    <property type="component" value="Unassembled WGS sequence"/>
</dbReference>
<dbReference type="InterPro" id="IPR036251">
    <property type="entry name" value="Arg_repress_C_sf"/>
</dbReference>
<comment type="similarity">
    <text evidence="2 7">Belongs to the ArgR family.</text>
</comment>